<accession>A0ABQ5YAU5</accession>
<reference evidence="4" key="1">
    <citation type="journal article" date="2019" name="Int. J. Syst. Evol. Microbiol.">
        <title>The Global Catalogue of Microorganisms (GCM) 10K type strain sequencing project: providing services to taxonomists for standard genome sequencing and annotation.</title>
        <authorList>
            <consortium name="The Broad Institute Genomics Platform"/>
            <consortium name="The Broad Institute Genome Sequencing Center for Infectious Disease"/>
            <person name="Wu L."/>
            <person name="Ma J."/>
        </authorList>
    </citation>
    <scope>NUCLEOTIDE SEQUENCE [LARGE SCALE GENOMIC DNA]</scope>
    <source>
        <strain evidence="4">NBRC 110633</strain>
    </source>
</reference>
<protein>
    <recommendedName>
        <fullName evidence="2">BIG2 domain-containing protein</fullName>
    </recommendedName>
</protein>
<dbReference type="SMART" id="SM00635">
    <property type="entry name" value="BID_2"/>
    <property type="match status" value="4"/>
</dbReference>
<keyword evidence="4" id="KW-1185">Reference proteome</keyword>
<dbReference type="Gene3D" id="2.60.40.1080">
    <property type="match status" value="5"/>
</dbReference>
<feature type="domain" description="BIG2" evidence="2">
    <location>
        <begin position="405"/>
        <end position="486"/>
    </location>
</feature>
<feature type="domain" description="BIG2" evidence="2">
    <location>
        <begin position="494"/>
        <end position="576"/>
    </location>
</feature>
<gene>
    <name evidence="3" type="ORF">GCM10007906_41240</name>
</gene>
<evidence type="ECO:0000313" key="3">
    <source>
        <dbReference type="EMBL" id="GLR06536.1"/>
    </source>
</evidence>
<name>A0ABQ5YAU5_9VIBR</name>
<dbReference type="PROSITE" id="PS51257">
    <property type="entry name" value="PROKAR_LIPOPROTEIN"/>
    <property type="match status" value="1"/>
</dbReference>
<feature type="domain" description="BIG2" evidence="2">
    <location>
        <begin position="582"/>
        <end position="661"/>
    </location>
</feature>
<dbReference type="SUPFAM" id="SSF49373">
    <property type="entry name" value="Invasin/intimin cell-adhesion fragments"/>
    <property type="match status" value="2"/>
</dbReference>
<evidence type="ECO:0000256" key="1">
    <source>
        <dbReference type="SAM" id="SignalP"/>
    </source>
</evidence>
<sequence length="1448" mass="156477">MNGSIKQSVLKWILAFITVSLLSACNGSNSDTSNNSNSGSDDTSVKLLINGKHEEVNLYVGQEVSVEVISLDNDTGEESSIPLSDVDFEYQNVAFDIVAETGSLITKSKTEQPVTVIAKYNSVSSNPISVSVLSSPVAAFSLTPFELTLPVSFKEKLIATVSYSNGLTRELMSEEVNWNISDESIVSIVDGEVIGKSVGSAVVTAEYEGESAQTKVTVTDAMLDFIVVASESDNRPLPLLIESAIGVSAEIVTLGIFSDGHDRVLEEATYQIEGASVERKGNIFSTVTEGMSYVTAKYQDISSSTVVVAASDENVASVSIVTPDIGHHKMVMDRPLQLTAQMTWGELTEFEVTDVATWEVIVGHEVVKVSSDGLVTGLKVGEAVVQASLNSNLVATTSIVVRDSALNHLTISPENVKLAVSESTEYEVTAHFDNGNSMMLSAEEYSLTVDKPALVSVSQNTVTALEEGEVVVTATLKSDPQYQASASINILYKKASAVVVTLEQEAISKGEGTEASVIVKYTDGTERLLDNNNLIWYSSDTSVATVVNGYITASGDLGTTDITATYQGTMSDPVQLKVEERQLERIDLNLDDVTLSVGGQKTLTVQATYNGSEESVDNRNIVWSSTDPTIATVNGGVITTKAVGTATIEASYTHNFVTKTASVIVNVVSNITGVKISADKPSLIEGETEAKISIMKVGSLGEEIPVLQEDNITWTSQGTVNFDENSMTVTGNSGGEGTLQAFYITPTGEIHSNVLDFTVASAPAIEVEGGSLNNIKIVAITDIPAMEGNTARFQAIGVYNVDGVLVNRDISNLVNWNVNGNIKFSPSNEVGEFYFEEEGEESLSIRYGDFEHSINITVASPIPVNSRSVEIGRETVRGGQNVKLPGKGVVDLNVTLHYEDGSNAIDNSMVWEVLPQDSSVALVGNKLHIQEDNINFTLNGYSTNVVDGNVELGSTPVTSFDVEVGGVDMTLTNVELQLARANYKVGDKIQYTLYKNYASGLRDKVTDLSSVTFYGAMLDSNSLGEALIIKALSGEVYAKLNDIDEVTNSVAIEVTSDKVTSLTLTALNSDLDNYLITDSGYQFNIYSQVDNGLSEPCMTCTISVSNITGVPLGADYYAVEQTDSSSTAKVSFLQSGTYYVKAVSSDGLVNSDVIEVTVPDNPIYSIELDIEPIVSTFLGDHIKPNVTVSYTDGQTRKAGSVTYSTTSNDLIDIQGDTLYPIKSGSLELTAYYKGLSVTKNIVLQVEEVVTVQNTTLHFLRTNSLGELILDAYHKPYITMTLSNATTITYPYEDVAWTIKSSELPYEQTLQGFRFFYKEEYFNEYAFTEFVGSIYFNGELYQAERKISADSRITSGLWIGTGDWSKVDEIKVGESVELIIRRGFHLLDHDVYYDLLSGTKAAPSNNNVKILSENDYGLVLEGESVGPVTVYFYSQYGEFLDSEDFNVVE</sequence>
<proteinExistence type="predicted"/>
<feature type="chain" id="PRO_5045948661" description="BIG2 domain-containing protein" evidence="1">
    <location>
        <begin position="25"/>
        <end position="1448"/>
    </location>
</feature>
<organism evidence="3 4">
    <name type="scientific">Vibrio hyugaensis</name>
    <dbReference type="NCBI Taxonomy" id="1534743"/>
    <lineage>
        <taxon>Bacteria</taxon>
        <taxon>Pseudomonadati</taxon>
        <taxon>Pseudomonadota</taxon>
        <taxon>Gammaproteobacteria</taxon>
        <taxon>Vibrionales</taxon>
        <taxon>Vibrionaceae</taxon>
        <taxon>Vibrio</taxon>
    </lineage>
</organism>
<dbReference type="InterPro" id="IPR008964">
    <property type="entry name" value="Invasin/intimin_cell_adhesion"/>
</dbReference>
<feature type="domain" description="BIG2" evidence="2">
    <location>
        <begin position="136"/>
        <end position="217"/>
    </location>
</feature>
<dbReference type="Proteomes" id="UP001156669">
    <property type="component" value="Unassembled WGS sequence"/>
</dbReference>
<dbReference type="InterPro" id="IPR003343">
    <property type="entry name" value="Big_2"/>
</dbReference>
<evidence type="ECO:0000259" key="2">
    <source>
        <dbReference type="SMART" id="SM00635"/>
    </source>
</evidence>
<comment type="caution">
    <text evidence="3">The sequence shown here is derived from an EMBL/GenBank/DDBJ whole genome shotgun (WGS) entry which is preliminary data.</text>
</comment>
<dbReference type="RefSeq" id="WP_156145313.1">
    <property type="nucleotide sequence ID" value="NZ_BBLD01000008.1"/>
</dbReference>
<keyword evidence="1" id="KW-0732">Signal</keyword>
<evidence type="ECO:0000313" key="4">
    <source>
        <dbReference type="Proteomes" id="UP001156669"/>
    </source>
</evidence>
<feature type="signal peptide" evidence="1">
    <location>
        <begin position="1"/>
        <end position="24"/>
    </location>
</feature>
<dbReference type="EMBL" id="BSOE01000058">
    <property type="protein sequence ID" value="GLR06536.1"/>
    <property type="molecule type" value="Genomic_DNA"/>
</dbReference>